<evidence type="ECO:0000259" key="3">
    <source>
        <dbReference type="Pfam" id="PF04676"/>
    </source>
</evidence>
<dbReference type="Proteomes" id="UP000245884">
    <property type="component" value="Unassembled WGS sequence"/>
</dbReference>
<feature type="compositionally biased region" description="Basic and acidic residues" evidence="2">
    <location>
        <begin position="11"/>
        <end position="23"/>
    </location>
</feature>
<dbReference type="PANTHER" id="PTHR12072:SF5">
    <property type="entry name" value="CWF19-LIKE PROTEIN 2"/>
    <property type="match status" value="1"/>
</dbReference>
<dbReference type="InterPro" id="IPR036265">
    <property type="entry name" value="HIT-like_sf"/>
</dbReference>
<dbReference type="SUPFAM" id="SSF54197">
    <property type="entry name" value="HIT-like"/>
    <property type="match status" value="1"/>
</dbReference>
<dbReference type="RefSeq" id="XP_025360396.1">
    <property type="nucleotide sequence ID" value="XM_025506765.1"/>
</dbReference>
<dbReference type="PANTHER" id="PTHR12072">
    <property type="entry name" value="CWF19, CELL CYCLE CONTROL PROTEIN"/>
    <property type="match status" value="1"/>
</dbReference>
<dbReference type="GO" id="GO:0000398">
    <property type="term" value="P:mRNA splicing, via spliceosome"/>
    <property type="evidence" value="ECO:0007669"/>
    <property type="project" value="TreeGrafter"/>
</dbReference>
<dbReference type="EMBL" id="KZ819674">
    <property type="protein sequence ID" value="PWN25784.1"/>
    <property type="molecule type" value="Genomic_DNA"/>
</dbReference>
<dbReference type="GO" id="GO:0071014">
    <property type="term" value="C:post-mRNA release spliceosomal complex"/>
    <property type="evidence" value="ECO:0007669"/>
    <property type="project" value="TreeGrafter"/>
</dbReference>
<name>A0A316ULG8_9BASI</name>
<feature type="compositionally biased region" description="Polar residues" evidence="2">
    <location>
        <begin position="333"/>
        <end position="353"/>
    </location>
</feature>
<feature type="domain" description="Cwf19-like protein C-terminal" evidence="3">
    <location>
        <begin position="769"/>
        <end position="900"/>
    </location>
</feature>
<evidence type="ECO:0000256" key="2">
    <source>
        <dbReference type="SAM" id="MobiDB-lite"/>
    </source>
</evidence>
<dbReference type="Pfam" id="PF04677">
    <property type="entry name" value="CwfJ_C_1"/>
    <property type="match status" value="1"/>
</dbReference>
<evidence type="ECO:0008006" key="7">
    <source>
        <dbReference type="Google" id="ProtNLM"/>
    </source>
</evidence>
<feature type="domain" description="Cwf19-like C-terminal" evidence="4">
    <location>
        <begin position="635"/>
        <end position="751"/>
    </location>
</feature>
<keyword evidence="6" id="KW-1185">Reference proteome</keyword>
<proteinExistence type="inferred from homology"/>
<dbReference type="GeneID" id="37028588"/>
<gene>
    <name evidence="5" type="ORF">BDZ90DRAFT_233792</name>
</gene>
<dbReference type="AlphaFoldDB" id="A0A316ULG8"/>
<feature type="compositionally biased region" description="Basic and acidic residues" evidence="2">
    <location>
        <begin position="299"/>
        <end position="318"/>
    </location>
</feature>
<dbReference type="InterPro" id="IPR040194">
    <property type="entry name" value="Cwf19-like"/>
</dbReference>
<feature type="region of interest" description="Disordered" evidence="2">
    <location>
        <begin position="457"/>
        <end position="509"/>
    </location>
</feature>
<reference evidence="5 6" key="1">
    <citation type="journal article" date="2018" name="Mol. Biol. Evol.">
        <title>Broad Genomic Sampling Reveals a Smut Pathogenic Ancestry of the Fungal Clade Ustilaginomycotina.</title>
        <authorList>
            <person name="Kijpornyongpan T."/>
            <person name="Mondo S.J."/>
            <person name="Barry K."/>
            <person name="Sandor L."/>
            <person name="Lee J."/>
            <person name="Lipzen A."/>
            <person name="Pangilinan J."/>
            <person name="LaButti K."/>
            <person name="Hainaut M."/>
            <person name="Henrissat B."/>
            <person name="Grigoriev I.V."/>
            <person name="Spatafora J.W."/>
            <person name="Aime M.C."/>
        </authorList>
    </citation>
    <scope>NUCLEOTIDE SEQUENCE [LARGE SCALE GENOMIC DNA]</scope>
    <source>
        <strain evidence="5 6">MCA 5214</strain>
    </source>
</reference>
<feature type="region of interest" description="Disordered" evidence="2">
    <location>
        <begin position="521"/>
        <end position="543"/>
    </location>
</feature>
<feature type="compositionally biased region" description="Polar residues" evidence="2">
    <location>
        <begin position="394"/>
        <end position="406"/>
    </location>
</feature>
<feature type="compositionally biased region" description="Low complexity" evidence="2">
    <location>
        <begin position="358"/>
        <end position="380"/>
    </location>
</feature>
<evidence type="ECO:0000259" key="4">
    <source>
        <dbReference type="Pfam" id="PF04677"/>
    </source>
</evidence>
<dbReference type="STRING" id="1569628.A0A316ULG8"/>
<dbReference type="Pfam" id="PF04676">
    <property type="entry name" value="CwfJ_C_2"/>
    <property type="match status" value="1"/>
</dbReference>
<evidence type="ECO:0000256" key="1">
    <source>
        <dbReference type="ARBA" id="ARBA00006795"/>
    </source>
</evidence>
<dbReference type="InterPro" id="IPR006768">
    <property type="entry name" value="Cwf19-like_C_dom-1"/>
</dbReference>
<comment type="similarity">
    <text evidence="1">Belongs to the CWF19 family.</text>
</comment>
<organism evidence="5 6">
    <name type="scientific">Jaminaea rosea</name>
    <dbReference type="NCBI Taxonomy" id="1569628"/>
    <lineage>
        <taxon>Eukaryota</taxon>
        <taxon>Fungi</taxon>
        <taxon>Dikarya</taxon>
        <taxon>Basidiomycota</taxon>
        <taxon>Ustilaginomycotina</taxon>
        <taxon>Exobasidiomycetes</taxon>
        <taxon>Microstromatales</taxon>
        <taxon>Microstromatales incertae sedis</taxon>
        <taxon>Jaminaea</taxon>
    </lineage>
</organism>
<feature type="compositionally biased region" description="Polar residues" evidence="2">
    <location>
        <begin position="478"/>
        <end position="493"/>
    </location>
</feature>
<feature type="region of interest" description="Disordered" evidence="2">
    <location>
        <begin position="299"/>
        <end position="418"/>
    </location>
</feature>
<feature type="compositionally biased region" description="Basic and acidic residues" evidence="2">
    <location>
        <begin position="467"/>
        <end position="477"/>
    </location>
</feature>
<evidence type="ECO:0000313" key="5">
    <source>
        <dbReference type="EMBL" id="PWN25784.1"/>
    </source>
</evidence>
<dbReference type="OrthoDB" id="1109245at2759"/>
<feature type="compositionally biased region" description="Basic residues" evidence="2">
    <location>
        <begin position="24"/>
        <end position="43"/>
    </location>
</feature>
<feature type="compositionally biased region" description="Low complexity" evidence="2">
    <location>
        <begin position="206"/>
        <end position="218"/>
    </location>
</feature>
<feature type="compositionally biased region" description="Basic and acidic residues" evidence="2">
    <location>
        <begin position="250"/>
        <end position="263"/>
    </location>
</feature>
<feature type="compositionally biased region" description="Basic residues" evidence="2">
    <location>
        <begin position="1"/>
        <end position="10"/>
    </location>
</feature>
<feature type="region of interest" description="Disordered" evidence="2">
    <location>
        <begin position="1"/>
        <end position="266"/>
    </location>
</feature>
<accession>A0A316ULG8</accession>
<protein>
    <recommendedName>
        <fullName evidence="7">Cwf19-like C-terminal domain-containing protein</fullName>
    </recommendedName>
</protein>
<feature type="compositionally biased region" description="Basic and acidic residues" evidence="2">
    <location>
        <begin position="225"/>
        <end position="238"/>
    </location>
</feature>
<sequence length="912" mass="100408">MGSHSHRHRDERRTDHSDRDSHGHTHRRRSRSRSPERRHRPNRHHEDDQDEETRAGPSRKHDHTDSHRSSSSSSRRNRHHRDRNRDEYHSRNRKRHRRDDDNSQEQRPSRIIDDDDVHAATLAGASTRMDTAAHNASEMIPTSTSLDLQSHPAPSYSNDPAPLPKNAPTATQLQRDDWMLLQPSSDDPDPSTATRDDGPSPSAPYGSGDFDFFSSLGSQRVKPAPVEKPDPEKLHISSRELNTQLVQGKGLDEYSEEPKKDTKYGAPGYQWRMMKLRKTFELAEQEGRSVEEVALERYGDMGGFEEAKRERAWLDGRQKGPAGSAAAKRPANNPLSTAGTPMSSQPASRTSSFRKPGESAGPSTPSSSTPAPPISTSRPTGIPSTSAAAAAATRSLSNTPRSSQPSTPIPSVLAPPKVPLAAGSSEVLEGSNVAAAATPPMDSAALNKLEARVLKAEMSGKPNAASLREKLEREKQRAQNTAAGDSYSPNSTAQRDRSGNETEIAVLPTLDARGRLYDVGTSKAGESAPAPHQPGNRRKRVTNNIETHDPLTGDVIRREGDDDTLTLSELVRQEKFKAGRGDQKDFDAEFAAQIAGDGAYKGGEDYLDENAERLARRRMKSDALKRQFAVDDYAKTRKAMESCRLCFRGEDGDLPPLTHSTVVAQGTRAYLALPEYQGLVQGHALIVPVQHHLSSLEADDDTWEEVKNFAKCLLQLAAQRGETYVFWETVTSLKAQRHTYIEAVPLSRDLVASELPGSFRTELMQSGSEWDAASSKLITFDTARPFRRSMVSQLPYFAVLFDHKGEKGYGHVIQGPDAGDVLEAAGQGGADEGDGGYAMDELGDKGRGGGKFEKWFGAEVVGNLLDLEPQMWRKPRRLAEEEKRRVAAAFRQGWETFDWTKLLREGASKAGA</sequence>
<dbReference type="InterPro" id="IPR006767">
    <property type="entry name" value="Cwf19-like_C_dom-2"/>
</dbReference>
<evidence type="ECO:0000313" key="6">
    <source>
        <dbReference type="Proteomes" id="UP000245884"/>
    </source>
</evidence>